<dbReference type="AlphaFoldDB" id="A0A8S1DU44"/>
<evidence type="ECO:0000256" key="6">
    <source>
        <dbReference type="SAM" id="Phobius"/>
    </source>
</evidence>
<comment type="subcellular location">
    <subcellularLocation>
        <location evidence="1">Membrane</location>
        <topology evidence="1">Multi-pass membrane protein</topology>
    </subcellularLocation>
</comment>
<dbReference type="InterPro" id="IPR043216">
    <property type="entry name" value="PAP-like"/>
</dbReference>
<dbReference type="PANTHER" id="PTHR10165:SF103">
    <property type="entry name" value="PHOSPHOLIPID PHOSPHATASE HOMOLOG 1.2 HOMOLOG"/>
    <property type="match status" value="1"/>
</dbReference>
<evidence type="ECO:0000256" key="2">
    <source>
        <dbReference type="ARBA" id="ARBA00008816"/>
    </source>
</evidence>
<evidence type="ECO:0000256" key="5">
    <source>
        <dbReference type="ARBA" id="ARBA00023136"/>
    </source>
</evidence>
<comment type="similarity">
    <text evidence="2">Belongs to the PA-phosphatase related phosphoesterase family.</text>
</comment>
<dbReference type="GO" id="GO:0005886">
    <property type="term" value="C:plasma membrane"/>
    <property type="evidence" value="ECO:0007669"/>
    <property type="project" value="TreeGrafter"/>
</dbReference>
<dbReference type="Gene3D" id="1.20.144.10">
    <property type="entry name" value="Phosphatidic acid phosphatase type 2/haloperoxidase"/>
    <property type="match status" value="1"/>
</dbReference>
<keyword evidence="5 6" id="KW-0472">Membrane</keyword>
<dbReference type="InterPro" id="IPR036938">
    <property type="entry name" value="PAP2/HPO_sf"/>
</dbReference>
<feature type="transmembrane region" description="Helical" evidence="6">
    <location>
        <begin position="111"/>
        <end position="130"/>
    </location>
</feature>
<dbReference type="GO" id="GO:0008195">
    <property type="term" value="F:phosphatidate phosphatase activity"/>
    <property type="evidence" value="ECO:0007669"/>
    <property type="project" value="TreeGrafter"/>
</dbReference>
<organism evidence="8 9">
    <name type="scientific">Cloeon dipterum</name>
    <dbReference type="NCBI Taxonomy" id="197152"/>
    <lineage>
        <taxon>Eukaryota</taxon>
        <taxon>Metazoa</taxon>
        <taxon>Ecdysozoa</taxon>
        <taxon>Arthropoda</taxon>
        <taxon>Hexapoda</taxon>
        <taxon>Insecta</taxon>
        <taxon>Pterygota</taxon>
        <taxon>Palaeoptera</taxon>
        <taxon>Ephemeroptera</taxon>
        <taxon>Pisciforma</taxon>
        <taxon>Baetidae</taxon>
        <taxon>Cloeon</taxon>
    </lineage>
</organism>
<name>A0A8S1DU44_9INSE</name>
<evidence type="ECO:0000256" key="1">
    <source>
        <dbReference type="ARBA" id="ARBA00004141"/>
    </source>
</evidence>
<dbReference type="EMBL" id="CADEPI010000356">
    <property type="protein sequence ID" value="CAB3384534.1"/>
    <property type="molecule type" value="Genomic_DNA"/>
</dbReference>
<evidence type="ECO:0000313" key="8">
    <source>
        <dbReference type="EMBL" id="CAB3384534.1"/>
    </source>
</evidence>
<dbReference type="OrthoDB" id="8907274at2759"/>
<gene>
    <name evidence="8" type="ORF">CLODIP_2_CD03493</name>
</gene>
<sequence>MILGAPIHCQSAACGMAQLVGFLGSSVLVDWTILLAEGAAVLLVPLLSSAKRRGFSCSDASIRQPYVEETIPTWALGVGFVVGALLLMVLFELVLSETGPSGVVCRGRALPVWAVRLYSVVTAFLCGAGFSQMTTDIAKYHIGALRPHFFQVCQPNVSCDENVDPFRFYGPGDYRCTHWTEEQLADSRLSFPSGHASLSFYVSTYLAERYIQVRQTIIVFNNKQPQENGIKNKQSPATQVISKAIPFRSINDQVSKP</sequence>
<comment type="caution">
    <text evidence="8">The sequence shown here is derived from an EMBL/GenBank/DDBJ whole genome shotgun (WGS) entry which is preliminary data.</text>
</comment>
<keyword evidence="4 6" id="KW-1133">Transmembrane helix</keyword>
<dbReference type="GO" id="GO:0007165">
    <property type="term" value="P:signal transduction"/>
    <property type="evidence" value="ECO:0007669"/>
    <property type="project" value="TreeGrafter"/>
</dbReference>
<evidence type="ECO:0000256" key="3">
    <source>
        <dbReference type="ARBA" id="ARBA00022692"/>
    </source>
</evidence>
<dbReference type="Pfam" id="PF01569">
    <property type="entry name" value="PAP2"/>
    <property type="match status" value="1"/>
</dbReference>
<dbReference type="GO" id="GO:0006644">
    <property type="term" value="P:phospholipid metabolic process"/>
    <property type="evidence" value="ECO:0007669"/>
    <property type="project" value="InterPro"/>
</dbReference>
<evidence type="ECO:0000256" key="4">
    <source>
        <dbReference type="ARBA" id="ARBA00022989"/>
    </source>
</evidence>
<evidence type="ECO:0000313" key="9">
    <source>
        <dbReference type="Proteomes" id="UP000494165"/>
    </source>
</evidence>
<dbReference type="GO" id="GO:0046839">
    <property type="term" value="P:phospholipid dephosphorylation"/>
    <property type="evidence" value="ECO:0007669"/>
    <property type="project" value="TreeGrafter"/>
</dbReference>
<dbReference type="InterPro" id="IPR000326">
    <property type="entry name" value="PAP2/HPO"/>
</dbReference>
<dbReference type="SUPFAM" id="SSF48317">
    <property type="entry name" value="Acid phosphatase/Vanadium-dependent haloperoxidase"/>
    <property type="match status" value="1"/>
</dbReference>
<feature type="transmembrane region" description="Helical" evidence="6">
    <location>
        <begin position="31"/>
        <end position="50"/>
    </location>
</feature>
<feature type="transmembrane region" description="Helical" evidence="6">
    <location>
        <begin position="71"/>
        <end position="91"/>
    </location>
</feature>
<keyword evidence="9" id="KW-1185">Reference proteome</keyword>
<accession>A0A8S1DU44</accession>
<dbReference type="Proteomes" id="UP000494165">
    <property type="component" value="Unassembled WGS sequence"/>
</dbReference>
<protein>
    <recommendedName>
        <fullName evidence="7">Phosphatidic acid phosphatase type 2/haloperoxidase domain-containing protein</fullName>
    </recommendedName>
</protein>
<evidence type="ECO:0000259" key="7">
    <source>
        <dbReference type="Pfam" id="PF01569"/>
    </source>
</evidence>
<feature type="domain" description="Phosphatidic acid phosphatase type 2/haloperoxidase" evidence="7">
    <location>
        <begin position="123"/>
        <end position="216"/>
    </location>
</feature>
<proteinExistence type="inferred from homology"/>
<dbReference type="PANTHER" id="PTHR10165">
    <property type="entry name" value="LIPID PHOSPHATE PHOSPHATASE"/>
    <property type="match status" value="1"/>
</dbReference>
<keyword evidence="3 6" id="KW-0812">Transmembrane</keyword>
<reference evidence="8 9" key="1">
    <citation type="submission" date="2020-04" db="EMBL/GenBank/DDBJ databases">
        <authorList>
            <person name="Alioto T."/>
            <person name="Alioto T."/>
            <person name="Gomez Garrido J."/>
        </authorList>
    </citation>
    <scope>NUCLEOTIDE SEQUENCE [LARGE SCALE GENOMIC DNA]</scope>
</reference>